<dbReference type="EMBL" id="NDWU01000021">
    <property type="protein sequence ID" value="PUA31252.1"/>
    <property type="molecule type" value="Genomic_DNA"/>
</dbReference>
<accession>A0A2R7Y361</accession>
<gene>
    <name evidence="2" type="ORF">B9J98_06955</name>
</gene>
<proteinExistence type="predicted"/>
<evidence type="ECO:0000256" key="1">
    <source>
        <dbReference type="SAM" id="MobiDB-lite"/>
    </source>
</evidence>
<reference evidence="2 3" key="1">
    <citation type="submission" date="2017-04" db="EMBL/GenBank/DDBJ databases">
        <title>Draft Aigarchaeota genome from a New Zealand hot spring.</title>
        <authorList>
            <person name="Reysenbach A.-L."/>
            <person name="Donaho J.A."/>
            <person name="Gerhart J."/>
            <person name="Kelley J.F."/>
            <person name="Kouba K."/>
            <person name="Podar M."/>
            <person name="Stott M."/>
        </authorList>
    </citation>
    <scope>NUCLEOTIDE SEQUENCE [LARGE SCALE GENOMIC DNA]</scope>
    <source>
        <strain evidence="2">NZ13_MG1</strain>
    </source>
</reference>
<sequence>MGLFRHYVYSVIKQAYSTPSSWARAGQTGPIHSRASKERTARTKSGSMNRQKPEARHIMLQKLLEHEPAQNGYSTVFKTPRCRVLD</sequence>
<organism evidence="2 3">
    <name type="scientific">Candidatus Terraquivivens tikiterensis</name>
    <dbReference type="NCBI Taxonomy" id="1980982"/>
    <lineage>
        <taxon>Archaea</taxon>
        <taxon>Nitrososphaerota</taxon>
        <taxon>Candidatus Wolframiiraptoraceae</taxon>
        <taxon>Candidatus Terraquivivens</taxon>
    </lineage>
</organism>
<name>A0A2R7Y361_9ARCH</name>
<feature type="region of interest" description="Disordered" evidence="1">
    <location>
        <begin position="21"/>
        <end position="54"/>
    </location>
</feature>
<comment type="caution">
    <text evidence="2">The sequence shown here is derived from an EMBL/GenBank/DDBJ whole genome shotgun (WGS) entry which is preliminary data.</text>
</comment>
<protein>
    <submittedName>
        <fullName evidence="2">Uncharacterized protein</fullName>
    </submittedName>
</protein>
<dbReference type="Proteomes" id="UP000244066">
    <property type="component" value="Unassembled WGS sequence"/>
</dbReference>
<evidence type="ECO:0000313" key="3">
    <source>
        <dbReference type="Proteomes" id="UP000244066"/>
    </source>
</evidence>
<dbReference type="AlphaFoldDB" id="A0A2R7Y361"/>
<evidence type="ECO:0000313" key="2">
    <source>
        <dbReference type="EMBL" id="PUA31252.1"/>
    </source>
</evidence>